<evidence type="ECO:0000256" key="1">
    <source>
        <dbReference type="SAM" id="MobiDB-lite"/>
    </source>
</evidence>
<organism evidence="2 3">
    <name type="scientific">Gonapodya prolifera (strain JEL478)</name>
    <name type="common">Monoblepharis prolifera</name>
    <dbReference type="NCBI Taxonomy" id="1344416"/>
    <lineage>
        <taxon>Eukaryota</taxon>
        <taxon>Fungi</taxon>
        <taxon>Fungi incertae sedis</taxon>
        <taxon>Chytridiomycota</taxon>
        <taxon>Chytridiomycota incertae sedis</taxon>
        <taxon>Monoblepharidomycetes</taxon>
        <taxon>Monoblepharidales</taxon>
        <taxon>Gonapodyaceae</taxon>
        <taxon>Gonapodya</taxon>
    </lineage>
</organism>
<sequence>MLPKRLRPHPTAMETSGHDNGEDNPIEENGSFLHNGIPNLTGWRDLPSALGEPLVSACYLIPIIPFWPAHAKKRDESAINVR</sequence>
<dbReference type="AlphaFoldDB" id="A0A139A867"/>
<keyword evidence="3" id="KW-1185">Reference proteome</keyword>
<evidence type="ECO:0000313" key="3">
    <source>
        <dbReference type="Proteomes" id="UP000070544"/>
    </source>
</evidence>
<dbReference type="EMBL" id="KQ965784">
    <property type="protein sequence ID" value="KXS12878.1"/>
    <property type="molecule type" value="Genomic_DNA"/>
</dbReference>
<accession>A0A139A867</accession>
<gene>
    <name evidence="2" type="ORF">M427DRAFT_59185</name>
</gene>
<evidence type="ECO:0000313" key="2">
    <source>
        <dbReference type="EMBL" id="KXS12878.1"/>
    </source>
</evidence>
<proteinExistence type="predicted"/>
<feature type="region of interest" description="Disordered" evidence="1">
    <location>
        <begin position="1"/>
        <end position="32"/>
    </location>
</feature>
<feature type="non-terminal residue" evidence="2">
    <location>
        <position position="82"/>
    </location>
</feature>
<name>A0A139A867_GONPJ</name>
<reference evidence="2 3" key="1">
    <citation type="journal article" date="2015" name="Genome Biol. Evol.">
        <title>Phylogenomic analyses indicate that early fungi evolved digesting cell walls of algal ancestors of land plants.</title>
        <authorList>
            <person name="Chang Y."/>
            <person name="Wang S."/>
            <person name="Sekimoto S."/>
            <person name="Aerts A.L."/>
            <person name="Choi C."/>
            <person name="Clum A."/>
            <person name="LaButti K.M."/>
            <person name="Lindquist E.A."/>
            <person name="Yee Ngan C."/>
            <person name="Ohm R.A."/>
            <person name="Salamov A.A."/>
            <person name="Grigoriev I.V."/>
            <person name="Spatafora J.W."/>
            <person name="Berbee M.L."/>
        </authorList>
    </citation>
    <scope>NUCLEOTIDE SEQUENCE [LARGE SCALE GENOMIC DNA]</scope>
    <source>
        <strain evidence="2 3">JEL478</strain>
    </source>
</reference>
<protein>
    <submittedName>
        <fullName evidence="2">Uncharacterized protein</fullName>
    </submittedName>
</protein>
<dbReference type="Proteomes" id="UP000070544">
    <property type="component" value="Unassembled WGS sequence"/>
</dbReference>